<keyword evidence="1" id="KW-0812">Transmembrane</keyword>
<keyword evidence="1" id="KW-0472">Membrane</keyword>
<dbReference type="EMBL" id="AHIH01000002">
    <property type="protein sequence ID" value="EHN71164.1"/>
    <property type="molecule type" value="Genomic_DNA"/>
</dbReference>
<keyword evidence="1" id="KW-1133">Transmembrane helix</keyword>
<feature type="transmembrane region" description="Helical" evidence="1">
    <location>
        <begin position="12"/>
        <end position="30"/>
    </location>
</feature>
<comment type="caution">
    <text evidence="2">The sequence shown here is derived from an EMBL/GenBank/DDBJ whole genome shotgun (WGS) entry which is preliminary data.</text>
</comment>
<protein>
    <recommendedName>
        <fullName evidence="4">Multidrug transporter</fullName>
    </recommendedName>
</protein>
<dbReference type="AlphaFoldDB" id="A0AAV3EW73"/>
<evidence type="ECO:0000256" key="1">
    <source>
        <dbReference type="SAM" id="Phobius"/>
    </source>
</evidence>
<feature type="transmembrane region" description="Helical" evidence="1">
    <location>
        <begin position="123"/>
        <end position="146"/>
    </location>
</feature>
<sequence length="229" mass="25731">MNIELNSKKLLMFFISIIALLVIANGFAIISEHFLSYSHMETIIRLFNVDKEMNIPTLYSSCAMIFASLLLGLIAYVHFNKSEKYLAWAGLSAIFLFLALDEMTELHEMLVGPVRSSLNTTGILYFAWVIPYAALLLVFGLTYFKFLFRLPANTRNRLILAGIIYVSGALVMELIGGKIAEQYGTDALIYAISYTIEETLEMLGIATLIYTATTYISEQFPTLSVQIKD</sequence>
<feature type="transmembrane region" description="Helical" evidence="1">
    <location>
        <begin position="85"/>
        <end position="103"/>
    </location>
</feature>
<feature type="transmembrane region" description="Helical" evidence="1">
    <location>
        <begin position="158"/>
        <end position="176"/>
    </location>
</feature>
<gene>
    <name evidence="2" type="ORF">VFSR5_0337</name>
</gene>
<dbReference type="Proteomes" id="UP000004521">
    <property type="component" value="Chromosome I"/>
</dbReference>
<feature type="transmembrane region" description="Helical" evidence="1">
    <location>
        <begin position="58"/>
        <end position="78"/>
    </location>
</feature>
<accession>A0AAV3EW73</accession>
<proteinExistence type="predicted"/>
<evidence type="ECO:0000313" key="2">
    <source>
        <dbReference type="EMBL" id="EHN71164.1"/>
    </source>
</evidence>
<evidence type="ECO:0000313" key="3">
    <source>
        <dbReference type="Proteomes" id="UP000004521"/>
    </source>
</evidence>
<reference evidence="2 3" key="1">
    <citation type="journal article" date="2012" name="J. Bacteriol.">
        <title>Draft Genome Sequence of Vibrio fischeri SR5, a Strain Isolated from the Light Organ of the Mediterranean Squid Sepiola robusta.</title>
        <authorList>
            <person name="Gyllborg M.C."/>
            <person name="Sahl J.W."/>
            <person name="Cronin D.C.III."/>
            <person name="Rasko D.A."/>
            <person name="Mandel M.J."/>
        </authorList>
    </citation>
    <scope>NUCLEOTIDE SEQUENCE [LARGE SCALE GENOMIC DNA]</scope>
    <source>
        <strain evidence="2 3">SR5</strain>
    </source>
</reference>
<dbReference type="RefSeq" id="WP_005417452.1">
    <property type="nucleotide sequence ID" value="NZ_CM001400.1"/>
</dbReference>
<name>A0AAV3EW73_ALIFS</name>
<organism evidence="2 3">
    <name type="scientific">Aliivibrio fischeri SR5</name>
    <dbReference type="NCBI Taxonomy" id="1088719"/>
    <lineage>
        <taxon>Bacteria</taxon>
        <taxon>Pseudomonadati</taxon>
        <taxon>Pseudomonadota</taxon>
        <taxon>Gammaproteobacteria</taxon>
        <taxon>Vibrionales</taxon>
        <taxon>Vibrionaceae</taxon>
        <taxon>Aliivibrio</taxon>
    </lineage>
</organism>
<evidence type="ECO:0008006" key="4">
    <source>
        <dbReference type="Google" id="ProtNLM"/>
    </source>
</evidence>